<reference evidence="2" key="1">
    <citation type="submission" date="2022-03" db="EMBL/GenBank/DDBJ databases">
        <authorList>
            <person name="Tunstrom K."/>
        </authorList>
    </citation>
    <scope>NUCLEOTIDE SEQUENCE</scope>
</reference>
<keyword evidence="1" id="KW-0732">Signal</keyword>
<evidence type="ECO:0000313" key="3">
    <source>
        <dbReference type="Proteomes" id="UP001153954"/>
    </source>
</evidence>
<protein>
    <submittedName>
        <fullName evidence="2">Uncharacterized protein</fullName>
    </submittedName>
</protein>
<organism evidence="2 3">
    <name type="scientific">Euphydryas editha</name>
    <name type="common">Edith's checkerspot</name>
    <dbReference type="NCBI Taxonomy" id="104508"/>
    <lineage>
        <taxon>Eukaryota</taxon>
        <taxon>Metazoa</taxon>
        <taxon>Ecdysozoa</taxon>
        <taxon>Arthropoda</taxon>
        <taxon>Hexapoda</taxon>
        <taxon>Insecta</taxon>
        <taxon>Pterygota</taxon>
        <taxon>Neoptera</taxon>
        <taxon>Endopterygota</taxon>
        <taxon>Lepidoptera</taxon>
        <taxon>Glossata</taxon>
        <taxon>Ditrysia</taxon>
        <taxon>Papilionoidea</taxon>
        <taxon>Nymphalidae</taxon>
        <taxon>Nymphalinae</taxon>
        <taxon>Euphydryas</taxon>
    </lineage>
</organism>
<evidence type="ECO:0000256" key="1">
    <source>
        <dbReference type="SAM" id="SignalP"/>
    </source>
</evidence>
<comment type="caution">
    <text evidence="2">The sequence shown here is derived from an EMBL/GenBank/DDBJ whole genome shotgun (WGS) entry which is preliminary data.</text>
</comment>
<dbReference type="Proteomes" id="UP001153954">
    <property type="component" value="Unassembled WGS sequence"/>
</dbReference>
<accession>A0AAU9UCN1</accession>
<gene>
    <name evidence="2" type="ORF">EEDITHA_LOCUS10947</name>
</gene>
<proteinExistence type="predicted"/>
<feature type="chain" id="PRO_5043639400" evidence="1">
    <location>
        <begin position="17"/>
        <end position="112"/>
    </location>
</feature>
<dbReference type="EMBL" id="CAKOGL010000015">
    <property type="protein sequence ID" value="CAH2095505.1"/>
    <property type="molecule type" value="Genomic_DNA"/>
</dbReference>
<feature type="signal peptide" evidence="1">
    <location>
        <begin position="1"/>
        <end position="16"/>
    </location>
</feature>
<keyword evidence="3" id="KW-1185">Reference proteome</keyword>
<dbReference type="AlphaFoldDB" id="A0AAU9UCN1"/>
<evidence type="ECO:0000313" key="2">
    <source>
        <dbReference type="EMBL" id="CAH2095505.1"/>
    </source>
</evidence>
<sequence length="112" mass="12508">MHLIVLLMALLTRAVAPHIHVTTLTSDSTYLGVSTMPPTVFSAATSPRKVSARRGKADSPMLNYIFDSYATSNKHFHDKLTLNCLIETLLFAVEKRREEFAVVRIDGLKAYN</sequence>
<name>A0AAU9UCN1_EUPED</name>